<keyword evidence="2" id="KW-0413">Isomerase</keyword>
<evidence type="ECO:0000313" key="3">
    <source>
        <dbReference type="Proteomes" id="UP000785200"/>
    </source>
</evidence>
<evidence type="ECO:0000313" key="2">
    <source>
        <dbReference type="EMBL" id="KAG0647256.1"/>
    </source>
</evidence>
<sequence>MKLSFTTLDAFTTTPYAGNAVAIISVPASEKAALSQSQKQTIAREFNLSEVVFLHLPSPGASYEHINIDIFTSMAEVPFAGHPTIGASYYLLHQLGKDTKAVITKSGTIPIEIDSLTGLVKAVIPQAFHIHRKTFTSDLSDLHHPIVSIVKGMSFILAVLPDLETLTRASENLNGDTADNSPLDKGWQEGIVGTMYLVAQGIDRFGRKKYRTRMFAHREDPGTGSASSALGAWLALQEEEAGKGPFRYVFTQGIEMGKRNDISVEVTRDEAGTGIENILLSGPAVKVMEGTLEI</sequence>
<dbReference type="Pfam" id="PF02567">
    <property type="entry name" value="PhzC-PhzF"/>
    <property type="match status" value="1"/>
</dbReference>
<dbReference type="PANTHER" id="PTHR13774:SF32">
    <property type="entry name" value="ANTISENSE-ENHANCING SEQUENCE 1"/>
    <property type="match status" value="1"/>
</dbReference>
<comment type="caution">
    <text evidence="2">The sequence shown here is derived from an EMBL/GenBank/DDBJ whole genome shotgun (WGS) entry which is preliminary data.</text>
</comment>
<reference evidence="2" key="1">
    <citation type="submission" date="2019-07" db="EMBL/GenBank/DDBJ databases">
        <title>Hyphodiscus hymeniophilus genome sequencing and assembly.</title>
        <authorList>
            <person name="Kramer G."/>
            <person name="Nodwell J."/>
        </authorList>
    </citation>
    <scope>NUCLEOTIDE SEQUENCE</scope>
    <source>
        <strain evidence="2">ATCC 34498</strain>
    </source>
</reference>
<dbReference type="PIRSF" id="PIRSF016184">
    <property type="entry name" value="PhzC_PhzF"/>
    <property type="match status" value="1"/>
</dbReference>
<dbReference type="GO" id="GO:0005737">
    <property type="term" value="C:cytoplasm"/>
    <property type="evidence" value="ECO:0007669"/>
    <property type="project" value="TreeGrafter"/>
</dbReference>
<organism evidence="2 3">
    <name type="scientific">Hyphodiscus hymeniophilus</name>
    <dbReference type="NCBI Taxonomy" id="353542"/>
    <lineage>
        <taxon>Eukaryota</taxon>
        <taxon>Fungi</taxon>
        <taxon>Dikarya</taxon>
        <taxon>Ascomycota</taxon>
        <taxon>Pezizomycotina</taxon>
        <taxon>Leotiomycetes</taxon>
        <taxon>Helotiales</taxon>
        <taxon>Hyphodiscaceae</taxon>
        <taxon>Hyphodiscus</taxon>
    </lineage>
</organism>
<protein>
    <submittedName>
        <fullName evidence="2">Isomerase</fullName>
    </submittedName>
</protein>
<keyword evidence="3" id="KW-1185">Reference proteome</keyword>
<dbReference type="InterPro" id="IPR003719">
    <property type="entry name" value="Phenazine_PhzF-like"/>
</dbReference>
<dbReference type="EMBL" id="VNKQ01000013">
    <property type="protein sequence ID" value="KAG0647256.1"/>
    <property type="molecule type" value="Genomic_DNA"/>
</dbReference>
<name>A0A9P6VFZ3_9HELO</name>
<dbReference type="Proteomes" id="UP000785200">
    <property type="component" value="Unassembled WGS sequence"/>
</dbReference>
<dbReference type="OrthoDB" id="75169at2759"/>
<dbReference type="PANTHER" id="PTHR13774">
    <property type="entry name" value="PHENAZINE BIOSYNTHESIS PROTEIN"/>
    <property type="match status" value="1"/>
</dbReference>
<dbReference type="GO" id="GO:0016853">
    <property type="term" value="F:isomerase activity"/>
    <property type="evidence" value="ECO:0007669"/>
    <property type="project" value="UniProtKB-KW"/>
</dbReference>
<feature type="active site" evidence="1">
    <location>
        <position position="50"/>
    </location>
</feature>
<dbReference type="NCBIfam" id="TIGR00654">
    <property type="entry name" value="PhzF_family"/>
    <property type="match status" value="1"/>
</dbReference>
<dbReference type="Gene3D" id="3.10.310.10">
    <property type="entry name" value="Diaminopimelate Epimerase, Chain A, domain 1"/>
    <property type="match status" value="2"/>
</dbReference>
<proteinExistence type="predicted"/>
<dbReference type="SUPFAM" id="SSF54506">
    <property type="entry name" value="Diaminopimelate epimerase-like"/>
    <property type="match status" value="1"/>
</dbReference>
<dbReference type="AlphaFoldDB" id="A0A9P6VFZ3"/>
<gene>
    <name evidence="2" type="ORF">D0Z07_7077</name>
</gene>
<accession>A0A9P6VFZ3</accession>
<evidence type="ECO:0000256" key="1">
    <source>
        <dbReference type="PIRSR" id="PIRSR016184-1"/>
    </source>
</evidence>